<keyword evidence="6" id="KW-1133">Transmembrane helix</keyword>
<dbReference type="PROSITE" id="PS50217">
    <property type="entry name" value="BZIP"/>
    <property type="match status" value="1"/>
</dbReference>
<dbReference type="SUPFAM" id="SSF57959">
    <property type="entry name" value="Leucine zipper domain"/>
    <property type="match status" value="1"/>
</dbReference>
<dbReference type="PANTHER" id="PTHR45996:SF4">
    <property type="entry name" value="CYCLIC AMP-RESPONSIVE ELEMENT-BINDING PROTEIN 3"/>
    <property type="match status" value="1"/>
</dbReference>
<keyword evidence="12" id="KW-0325">Glycoprotein</keyword>
<feature type="region of interest" description="Disordered" evidence="15">
    <location>
        <begin position="67"/>
        <end position="90"/>
    </location>
</feature>
<evidence type="ECO:0000259" key="16">
    <source>
        <dbReference type="PROSITE" id="PS50217"/>
    </source>
</evidence>
<evidence type="ECO:0000313" key="18">
    <source>
        <dbReference type="Proteomes" id="UP000568556"/>
    </source>
</evidence>
<feature type="coiled-coil region" evidence="14">
    <location>
        <begin position="226"/>
        <end position="267"/>
    </location>
</feature>
<reference evidence="17 18" key="1">
    <citation type="submission" date="2019-09" db="EMBL/GenBank/DDBJ databases">
        <title>Bird 10,000 Genomes (B10K) Project - Family phase.</title>
        <authorList>
            <person name="Zhang G."/>
        </authorList>
    </citation>
    <scope>NUCLEOTIDE SEQUENCE [LARGE SCALE GENOMIC DNA]</scope>
    <source>
        <strain evidence="17">B10K-DU-008-62</strain>
        <tissue evidence="17">Mixed tissue sample</tissue>
    </source>
</reference>
<dbReference type="PANTHER" id="PTHR45996">
    <property type="entry name" value="AGAP001464-PB"/>
    <property type="match status" value="1"/>
</dbReference>
<feature type="compositionally biased region" description="Polar residues" evidence="15">
    <location>
        <begin position="348"/>
        <end position="374"/>
    </location>
</feature>
<dbReference type="EMBL" id="VXAQ01002034">
    <property type="protein sequence ID" value="NXL67070.1"/>
    <property type="molecule type" value="Genomic_DNA"/>
</dbReference>
<evidence type="ECO:0000256" key="5">
    <source>
        <dbReference type="ARBA" id="ARBA00022968"/>
    </source>
</evidence>
<evidence type="ECO:0000256" key="9">
    <source>
        <dbReference type="ARBA" id="ARBA00023136"/>
    </source>
</evidence>
<keyword evidence="4" id="KW-0256">Endoplasmic reticulum</keyword>
<dbReference type="Pfam" id="PF00170">
    <property type="entry name" value="bZIP_1"/>
    <property type="match status" value="1"/>
</dbReference>
<dbReference type="CDD" id="cd14689">
    <property type="entry name" value="bZIP_CREB3"/>
    <property type="match status" value="1"/>
</dbReference>
<evidence type="ECO:0000256" key="7">
    <source>
        <dbReference type="ARBA" id="ARBA00023015"/>
    </source>
</evidence>
<dbReference type="SMART" id="SM00338">
    <property type="entry name" value="BRLZ"/>
    <property type="match status" value="1"/>
</dbReference>
<dbReference type="GO" id="GO:0000981">
    <property type="term" value="F:DNA-binding transcription factor activity, RNA polymerase II-specific"/>
    <property type="evidence" value="ECO:0007669"/>
    <property type="project" value="TreeGrafter"/>
</dbReference>
<evidence type="ECO:0000256" key="10">
    <source>
        <dbReference type="ARBA" id="ARBA00023159"/>
    </source>
</evidence>
<dbReference type="AlphaFoldDB" id="A0A7L0UMW2"/>
<keyword evidence="13" id="KW-0539">Nucleus</keyword>
<dbReference type="OrthoDB" id="674948at2759"/>
<protein>
    <submittedName>
        <fullName evidence="17">CR3L3 protein</fullName>
    </submittedName>
</protein>
<evidence type="ECO:0000256" key="1">
    <source>
        <dbReference type="ARBA" id="ARBA00004648"/>
    </source>
</evidence>
<keyword evidence="3" id="KW-0812">Transmembrane</keyword>
<keyword evidence="9" id="KW-0472">Membrane</keyword>
<keyword evidence="18" id="KW-1185">Reference proteome</keyword>
<keyword evidence="5" id="KW-0735">Signal-anchor</keyword>
<feature type="non-terminal residue" evidence="17">
    <location>
        <position position="1"/>
    </location>
</feature>
<evidence type="ECO:0000256" key="8">
    <source>
        <dbReference type="ARBA" id="ARBA00023125"/>
    </source>
</evidence>
<evidence type="ECO:0000256" key="6">
    <source>
        <dbReference type="ARBA" id="ARBA00022989"/>
    </source>
</evidence>
<keyword evidence="10" id="KW-0010">Activator</keyword>
<dbReference type="GO" id="GO:0005789">
    <property type="term" value="C:endoplasmic reticulum membrane"/>
    <property type="evidence" value="ECO:0007669"/>
    <property type="project" value="UniProtKB-SubCell"/>
</dbReference>
<comment type="subcellular location">
    <subcellularLocation>
        <location evidence="1">Endoplasmic reticulum membrane</location>
        <topology evidence="1">Single-pass type II membrane protein</topology>
    </subcellularLocation>
</comment>
<evidence type="ECO:0000256" key="15">
    <source>
        <dbReference type="SAM" id="MobiDB-lite"/>
    </source>
</evidence>
<evidence type="ECO:0000256" key="4">
    <source>
        <dbReference type="ARBA" id="ARBA00022824"/>
    </source>
</evidence>
<evidence type="ECO:0000313" key="17">
    <source>
        <dbReference type="EMBL" id="NXL67070.1"/>
    </source>
</evidence>
<evidence type="ECO:0000256" key="14">
    <source>
        <dbReference type="SAM" id="Coils"/>
    </source>
</evidence>
<evidence type="ECO:0000256" key="2">
    <source>
        <dbReference type="ARBA" id="ARBA00009050"/>
    </source>
</evidence>
<feature type="non-terminal residue" evidence="17">
    <location>
        <position position="423"/>
    </location>
</feature>
<dbReference type="InterPro" id="IPR046347">
    <property type="entry name" value="bZIP_sf"/>
</dbReference>
<evidence type="ECO:0000256" key="13">
    <source>
        <dbReference type="ARBA" id="ARBA00023242"/>
    </source>
</evidence>
<evidence type="ECO:0000256" key="3">
    <source>
        <dbReference type="ARBA" id="ARBA00022692"/>
    </source>
</evidence>
<dbReference type="Gene3D" id="1.20.5.170">
    <property type="match status" value="1"/>
</dbReference>
<keyword evidence="14" id="KW-0175">Coiled coil</keyword>
<proteinExistence type="inferred from homology"/>
<keyword evidence="8" id="KW-0238">DNA-binding</keyword>
<gene>
    <name evidence="17" type="primary">Creb3l3_1</name>
    <name evidence="17" type="ORF">CHOACU_R05741</name>
</gene>
<dbReference type="GO" id="GO:0005634">
    <property type="term" value="C:nucleus"/>
    <property type="evidence" value="ECO:0007669"/>
    <property type="project" value="TreeGrafter"/>
</dbReference>
<name>A0A7L0UMW2_CHOAC</name>
<dbReference type="GO" id="GO:0000978">
    <property type="term" value="F:RNA polymerase II cis-regulatory region sequence-specific DNA binding"/>
    <property type="evidence" value="ECO:0007669"/>
    <property type="project" value="TreeGrafter"/>
</dbReference>
<feature type="domain" description="BZIP" evidence="16">
    <location>
        <begin position="201"/>
        <end position="264"/>
    </location>
</feature>
<accession>A0A7L0UMW2</accession>
<dbReference type="Proteomes" id="UP000568556">
    <property type="component" value="Unassembled WGS sequence"/>
</dbReference>
<evidence type="ECO:0000256" key="11">
    <source>
        <dbReference type="ARBA" id="ARBA00023163"/>
    </source>
</evidence>
<dbReference type="InterPro" id="IPR004827">
    <property type="entry name" value="bZIP"/>
</dbReference>
<keyword evidence="11" id="KW-0804">Transcription</keyword>
<sequence length="423" mass="46733">MSCPEELSAVVDEDLLDFLLRDDAPCPEIPGEENSLLEDCSLSEPEILGKEMDDFISSLVSAFEDEPGTLQGYSPADSDSGIFEDQHLSHSPGSDFASSLWSSGIVQVDHNYSLHQDWPVLESVKSEMSEGDVSIDLGNFPTAVAVDAGPQLVPGAIMQVLTAMPSKYPELVLTEEERKLLEKEGVSLPTCLPLTKAEERLLKKVRRKIRNKHSAQDSRQRRKIYVDDLENRVAFCTAQNHELEKKVQLLQKQNMSLLEQLQKLQALVRQSTTKTTTAKTCTMVVVLSFCLIVSPSICSFGSREPQPELRVLSRQIREFPNQVASDVQENAVLEGFSPEPEDPSPSSGLNQSWEQGQSPPNPGPRSSFNSNSSFDPLVAVGSEVGPSSDPLQAEVTAAWKAKRQEWVEHAARVVIQQHHADEM</sequence>
<evidence type="ECO:0000256" key="12">
    <source>
        <dbReference type="ARBA" id="ARBA00023180"/>
    </source>
</evidence>
<keyword evidence="7" id="KW-0805">Transcription regulation</keyword>
<organism evidence="17 18">
    <name type="scientific">Chordeiles acutipennis</name>
    <name type="common">Lesser nighthawk</name>
    <name type="synonym">Caprimulgus acutipennis</name>
    <dbReference type="NCBI Taxonomy" id="118183"/>
    <lineage>
        <taxon>Eukaryota</taxon>
        <taxon>Metazoa</taxon>
        <taxon>Chordata</taxon>
        <taxon>Craniata</taxon>
        <taxon>Vertebrata</taxon>
        <taxon>Euteleostomi</taxon>
        <taxon>Archelosauria</taxon>
        <taxon>Archosauria</taxon>
        <taxon>Dinosauria</taxon>
        <taxon>Saurischia</taxon>
        <taxon>Theropoda</taxon>
        <taxon>Coelurosauria</taxon>
        <taxon>Aves</taxon>
        <taxon>Neognathae</taxon>
        <taxon>Neoaves</taxon>
        <taxon>Strisores</taxon>
        <taxon>Caprimulgiformes</taxon>
        <taxon>Caprimulgidae</taxon>
        <taxon>Chordeilinae</taxon>
        <taxon>Chordeiles</taxon>
    </lineage>
</organism>
<comment type="similarity">
    <text evidence="2">Belongs to the bZIP family. ATF subfamily.</text>
</comment>
<dbReference type="InterPro" id="IPR051381">
    <property type="entry name" value="CREB_ATF_subfamily"/>
</dbReference>
<feature type="region of interest" description="Disordered" evidence="15">
    <location>
        <begin position="335"/>
        <end position="389"/>
    </location>
</feature>
<dbReference type="FunFam" id="1.20.5.170:FF:000042">
    <property type="entry name" value="Cyclic AMP-responsive element-binding protein 3-like protein 3"/>
    <property type="match status" value="1"/>
</dbReference>
<comment type="caution">
    <text evidence="17">The sequence shown here is derived from an EMBL/GenBank/DDBJ whole genome shotgun (WGS) entry which is preliminary data.</text>
</comment>